<dbReference type="EMBL" id="CP011339">
    <property type="protein sequence ID" value="AKV66793.1"/>
    <property type="molecule type" value="Genomic_DNA"/>
</dbReference>
<evidence type="ECO:0000313" key="1">
    <source>
        <dbReference type="EMBL" id="AKV66793.1"/>
    </source>
</evidence>
<dbReference type="KEGG" id="mpk:VL20_1637"/>
<dbReference type="Proteomes" id="UP000068167">
    <property type="component" value="Chromosome"/>
</dbReference>
<accession>A0A0K1RYE2</accession>
<name>A0A0K1RYE2_9CHRO</name>
<organism evidence="1 2">
    <name type="scientific">Microcystis panniformis FACHB-1757</name>
    <dbReference type="NCBI Taxonomy" id="1638788"/>
    <lineage>
        <taxon>Bacteria</taxon>
        <taxon>Bacillati</taxon>
        <taxon>Cyanobacteriota</taxon>
        <taxon>Cyanophyceae</taxon>
        <taxon>Oscillatoriophycideae</taxon>
        <taxon>Chroococcales</taxon>
        <taxon>Microcystaceae</taxon>
        <taxon>Microcystis</taxon>
    </lineage>
</organism>
<keyword evidence="2" id="KW-1185">Reference proteome</keyword>
<reference evidence="1 2" key="1">
    <citation type="journal article" date="2016" name="Stand. Genomic Sci.">
        <title>Complete genome sequence and genomic characterization of Microcystis panniformis FACHB 1757 by third-generation sequencing.</title>
        <authorList>
            <person name="Zhang J.Y."/>
            <person name="Guan R."/>
            <person name="Zhang H.J."/>
            <person name="Li H."/>
            <person name="Xiao P."/>
            <person name="Yu G.L."/>
            <person name="Du L."/>
            <person name="Cao D.M."/>
            <person name="Zhu B.C."/>
            <person name="Li R.H."/>
            <person name="Lu Z.H."/>
        </authorList>
    </citation>
    <scope>NUCLEOTIDE SEQUENCE [LARGE SCALE GENOMIC DNA]</scope>
    <source>
        <strain evidence="1 2">FACHB-1757</strain>
    </source>
</reference>
<dbReference type="PATRIC" id="fig|1638788.3.peg.1640"/>
<proteinExistence type="predicted"/>
<sequence length="39" mass="4473">MNQPYRRRGGWGGGGLGRLTISAITYEKWYDFKLPTGLR</sequence>
<gene>
    <name evidence="1" type="ORF">VL20_1637</name>
</gene>
<protein>
    <submittedName>
        <fullName evidence="1">Uncharacterized protein</fullName>
    </submittedName>
</protein>
<evidence type="ECO:0000313" key="2">
    <source>
        <dbReference type="Proteomes" id="UP000068167"/>
    </source>
</evidence>
<dbReference type="AlphaFoldDB" id="A0A0K1RYE2"/>